<dbReference type="EMBL" id="FQUU01000012">
    <property type="protein sequence ID" value="SHF52439.1"/>
    <property type="molecule type" value="Genomic_DNA"/>
</dbReference>
<reference evidence="1 2" key="1">
    <citation type="submission" date="2016-11" db="EMBL/GenBank/DDBJ databases">
        <authorList>
            <person name="Jaros S."/>
            <person name="Januszkiewicz K."/>
            <person name="Wedrychowicz H."/>
        </authorList>
    </citation>
    <scope>NUCLEOTIDE SEQUENCE [LARGE SCALE GENOMIC DNA]</scope>
    <source>
        <strain evidence="1 2">DSM 18119</strain>
    </source>
</reference>
<protein>
    <submittedName>
        <fullName evidence="1">Uncharacterized protein</fullName>
    </submittedName>
</protein>
<organism evidence="1 2">
    <name type="scientific">Flavisolibacter ginsengisoli DSM 18119</name>
    <dbReference type="NCBI Taxonomy" id="1121884"/>
    <lineage>
        <taxon>Bacteria</taxon>
        <taxon>Pseudomonadati</taxon>
        <taxon>Bacteroidota</taxon>
        <taxon>Chitinophagia</taxon>
        <taxon>Chitinophagales</taxon>
        <taxon>Chitinophagaceae</taxon>
        <taxon>Flavisolibacter</taxon>
    </lineage>
</organism>
<sequence>MKNKNIVHAHQEVEIYKAYYRPSFNVWRFTKSILGVLLFGRSTVARSYVPSNKRILK</sequence>
<name>A0A1M5CCJ6_9BACT</name>
<dbReference type="Proteomes" id="UP000184048">
    <property type="component" value="Unassembled WGS sequence"/>
</dbReference>
<evidence type="ECO:0000313" key="2">
    <source>
        <dbReference type="Proteomes" id="UP000184048"/>
    </source>
</evidence>
<evidence type="ECO:0000313" key="1">
    <source>
        <dbReference type="EMBL" id="SHF52439.1"/>
    </source>
</evidence>
<dbReference type="RefSeq" id="WP_175546083.1">
    <property type="nucleotide sequence ID" value="NZ_FQUU01000012.1"/>
</dbReference>
<gene>
    <name evidence="1" type="ORF">SAMN02745131_02873</name>
</gene>
<dbReference type="AlphaFoldDB" id="A0A1M5CCJ6"/>
<keyword evidence="2" id="KW-1185">Reference proteome</keyword>
<proteinExistence type="predicted"/>
<accession>A0A1M5CCJ6</accession>